<feature type="transmembrane region" description="Helical" evidence="9">
    <location>
        <begin position="216"/>
        <end position="236"/>
    </location>
</feature>
<keyword evidence="5 9" id="KW-1133">Transmembrane helix</keyword>
<feature type="transmembrane region" description="Helical" evidence="9">
    <location>
        <begin position="54"/>
        <end position="73"/>
    </location>
</feature>
<dbReference type="InterPro" id="IPR030470">
    <property type="entry name" value="UbiA_prenylTrfase_CS"/>
</dbReference>
<evidence type="ECO:0000313" key="10">
    <source>
        <dbReference type="EMBL" id="AGP32359.1"/>
    </source>
</evidence>
<dbReference type="HOGENOM" id="CLU_029631_0_0_7"/>
<dbReference type="EC" id="2.5.1.141" evidence="9"/>
<feature type="transmembrane region" description="Helical" evidence="9">
    <location>
        <begin position="257"/>
        <end position="279"/>
    </location>
</feature>
<feature type="transmembrane region" description="Helical" evidence="9">
    <location>
        <begin position="93"/>
        <end position="114"/>
    </location>
</feature>
<evidence type="ECO:0000256" key="8">
    <source>
        <dbReference type="ARBA" id="ARBA00047690"/>
    </source>
</evidence>
<dbReference type="NCBIfam" id="TIGR01473">
    <property type="entry name" value="cyoE_ctaB"/>
    <property type="match status" value="1"/>
</dbReference>
<evidence type="ECO:0000256" key="2">
    <source>
        <dbReference type="ARBA" id="ARBA00022475"/>
    </source>
</evidence>
<dbReference type="Proteomes" id="UP000014803">
    <property type="component" value="Chromosome"/>
</dbReference>
<evidence type="ECO:0000256" key="7">
    <source>
        <dbReference type="ARBA" id="ARBA00023136"/>
    </source>
</evidence>
<dbReference type="GO" id="GO:0008495">
    <property type="term" value="F:protoheme IX farnesyltransferase activity"/>
    <property type="evidence" value="ECO:0007669"/>
    <property type="project" value="UniProtKB-UniRule"/>
</dbReference>
<feature type="transmembrane region" description="Helical" evidence="9">
    <location>
        <begin position="135"/>
        <end position="155"/>
    </location>
</feature>
<keyword evidence="4 9" id="KW-0812">Transmembrane</keyword>
<dbReference type="PANTHER" id="PTHR43448">
    <property type="entry name" value="PROTOHEME IX FARNESYLTRANSFERASE, MITOCHONDRIAL"/>
    <property type="match status" value="1"/>
</dbReference>
<comment type="catalytic activity">
    <reaction evidence="8 9">
        <text>heme b + (2E,6E)-farnesyl diphosphate + H2O = Fe(II)-heme o + diphosphate</text>
        <dbReference type="Rhea" id="RHEA:28070"/>
        <dbReference type="ChEBI" id="CHEBI:15377"/>
        <dbReference type="ChEBI" id="CHEBI:33019"/>
        <dbReference type="ChEBI" id="CHEBI:60344"/>
        <dbReference type="ChEBI" id="CHEBI:60530"/>
        <dbReference type="ChEBI" id="CHEBI:175763"/>
        <dbReference type="EC" id="2.5.1.141"/>
    </reaction>
</comment>
<comment type="similarity">
    <text evidence="9">Belongs to the UbiA prenyltransferase family. Protoheme IX farnesyltransferase subfamily.</text>
</comment>
<accession>S4XII3</accession>
<comment type="function">
    <text evidence="9">Converts heme B (protoheme IX) to heme O by substitution of the vinyl group on carbon 2 of heme B porphyrin ring with a hydroxyethyl farnesyl side group.</text>
</comment>
<dbReference type="Gene3D" id="1.10.357.140">
    <property type="entry name" value="UbiA prenyltransferase"/>
    <property type="match status" value="1"/>
</dbReference>
<keyword evidence="7 9" id="KW-0472">Membrane</keyword>
<evidence type="ECO:0000256" key="9">
    <source>
        <dbReference type="HAMAP-Rule" id="MF_00154"/>
    </source>
</evidence>
<dbReference type="PANTHER" id="PTHR43448:SF2">
    <property type="entry name" value="PROTOHEME IX FARNESYLTRANSFERASE, MITOCHONDRIAL"/>
    <property type="match status" value="1"/>
</dbReference>
<dbReference type="InterPro" id="IPR044878">
    <property type="entry name" value="UbiA_sf"/>
</dbReference>
<evidence type="ECO:0000256" key="3">
    <source>
        <dbReference type="ARBA" id="ARBA00022679"/>
    </source>
</evidence>
<dbReference type="CDD" id="cd13957">
    <property type="entry name" value="PT_UbiA_Cox10"/>
    <property type="match status" value="1"/>
</dbReference>
<dbReference type="PROSITE" id="PS00943">
    <property type="entry name" value="UBIA"/>
    <property type="match status" value="1"/>
</dbReference>
<dbReference type="InterPro" id="IPR000537">
    <property type="entry name" value="UbiA_prenyltransferase"/>
</dbReference>
<dbReference type="Pfam" id="PF01040">
    <property type="entry name" value="UbiA"/>
    <property type="match status" value="1"/>
</dbReference>
<evidence type="ECO:0000256" key="4">
    <source>
        <dbReference type="ARBA" id="ARBA00022692"/>
    </source>
</evidence>
<dbReference type="GO" id="GO:0048034">
    <property type="term" value="P:heme O biosynthetic process"/>
    <property type="evidence" value="ECO:0007669"/>
    <property type="project" value="UniProtKB-UniRule"/>
</dbReference>
<organism evidence="10 11">
    <name type="scientific">Sorangium cellulosum So0157-2</name>
    <dbReference type="NCBI Taxonomy" id="1254432"/>
    <lineage>
        <taxon>Bacteria</taxon>
        <taxon>Pseudomonadati</taxon>
        <taxon>Myxococcota</taxon>
        <taxon>Polyangia</taxon>
        <taxon>Polyangiales</taxon>
        <taxon>Polyangiaceae</taxon>
        <taxon>Sorangium</taxon>
    </lineage>
</organism>
<dbReference type="AlphaFoldDB" id="S4XII3"/>
<proteinExistence type="inferred from homology"/>
<name>S4XII3_SORCE</name>
<dbReference type="PATRIC" id="fig|1254432.3.peg.4001"/>
<reference evidence="10 11" key="1">
    <citation type="journal article" date="2013" name="Sci. Rep.">
        <title>Extraordinary expansion of a Sorangium cellulosum genome from an alkaline milieu.</title>
        <authorList>
            <person name="Han K."/>
            <person name="Li Z.F."/>
            <person name="Peng R."/>
            <person name="Zhu L.P."/>
            <person name="Zhou T."/>
            <person name="Wang L.G."/>
            <person name="Li S.G."/>
            <person name="Zhang X.B."/>
            <person name="Hu W."/>
            <person name="Wu Z.H."/>
            <person name="Qin N."/>
            <person name="Li Y.Z."/>
        </authorList>
    </citation>
    <scope>NUCLEOTIDE SEQUENCE [LARGE SCALE GENOMIC DNA]</scope>
    <source>
        <strain evidence="10 11">So0157-2</strain>
    </source>
</reference>
<evidence type="ECO:0000256" key="5">
    <source>
        <dbReference type="ARBA" id="ARBA00022989"/>
    </source>
</evidence>
<dbReference type="EMBL" id="CP003969">
    <property type="protein sequence ID" value="AGP32359.1"/>
    <property type="molecule type" value="Genomic_DNA"/>
</dbReference>
<sequence>MRVTMSVEQATERAPVPYIRQPEASERDGSALPTSARPLLKVAADLVSLTKPRITRMVVATMLGGMWVASRYLRAGTGGEGAIDRAAVPVTQLALALLGTVLVVSGANALNMYIERDTDLLMERTRNRPLPARRLAPDVALWFGIALSASSIPLLVFGVNAVTGALAALALLSYVLVYTPLKRKTTLSLPIGAIPGAIPPLLGWTSVTGQVDAPGFLLFAVMFLWQIPHFLAISLFRQDEYRRAGLKVLPLEKGDHATWRHIVGYLALLMIASMLLVPLGVAGPVYFGVAVLLGGAFFALGACGLLAGTKARWARRVFFASMVYLVLLFAALMVGA</sequence>
<dbReference type="HAMAP" id="MF_00154">
    <property type="entry name" value="CyoE_CtaB"/>
    <property type="match status" value="1"/>
</dbReference>
<comment type="subcellular location">
    <subcellularLocation>
        <location evidence="9">Cell membrane</location>
        <topology evidence="9">Multi-pass membrane protein</topology>
    </subcellularLocation>
    <subcellularLocation>
        <location evidence="1">Membrane</location>
        <topology evidence="1">Multi-pass membrane protein</topology>
    </subcellularLocation>
</comment>
<dbReference type="GO" id="GO:0005886">
    <property type="term" value="C:plasma membrane"/>
    <property type="evidence" value="ECO:0007669"/>
    <property type="project" value="UniProtKB-SubCell"/>
</dbReference>
<dbReference type="KEGG" id="scu:SCE1572_17675"/>
<comment type="pathway">
    <text evidence="9">Porphyrin-containing compound metabolism; heme O biosynthesis; heme O from protoheme: step 1/1.</text>
</comment>
<dbReference type="InterPro" id="IPR006369">
    <property type="entry name" value="Protohaem_IX_farnesylTrfase"/>
</dbReference>
<gene>
    <name evidence="9" type="primary">ctaB</name>
    <name evidence="10" type="ORF">SCE1572_17675</name>
</gene>
<protein>
    <recommendedName>
        <fullName evidence="9">Protoheme IX farnesyltransferase</fullName>
        <ecNumber evidence="9">2.5.1.141</ecNumber>
    </recommendedName>
    <alternativeName>
        <fullName evidence="9">Heme B farnesyltransferase</fullName>
    </alternativeName>
    <alternativeName>
        <fullName evidence="9">Heme O synthase</fullName>
    </alternativeName>
</protein>
<feature type="transmembrane region" description="Helical" evidence="9">
    <location>
        <begin position="285"/>
        <end position="305"/>
    </location>
</feature>
<keyword evidence="3 9" id="KW-0808">Transferase</keyword>
<evidence type="ECO:0000313" key="11">
    <source>
        <dbReference type="Proteomes" id="UP000014803"/>
    </source>
</evidence>
<evidence type="ECO:0000256" key="1">
    <source>
        <dbReference type="ARBA" id="ARBA00004141"/>
    </source>
</evidence>
<keyword evidence="6 9" id="KW-0350">Heme biosynthesis</keyword>
<feature type="transmembrane region" description="Helical" evidence="9">
    <location>
        <begin position="161"/>
        <end position="179"/>
    </location>
</feature>
<comment type="miscellaneous">
    <text evidence="9">Carbon 2 of the heme B porphyrin ring is defined according to the Fischer nomenclature.</text>
</comment>
<dbReference type="eggNOG" id="COG0109">
    <property type="taxonomic scope" value="Bacteria"/>
</dbReference>
<dbReference type="UniPathway" id="UPA00834">
    <property type="reaction ID" value="UER00712"/>
</dbReference>
<evidence type="ECO:0000256" key="6">
    <source>
        <dbReference type="ARBA" id="ARBA00023133"/>
    </source>
</evidence>
<feature type="transmembrane region" description="Helical" evidence="9">
    <location>
        <begin position="317"/>
        <end position="335"/>
    </location>
</feature>
<dbReference type="STRING" id="1254432.SCE1572_17675"/>
<keyword evidence="2 9" id="KW-1003">Cell membrane</keyword>
<feature type="transmembrane region" description="Helical" evidence="9">
    <location>
        <begin position="186"/>
        <end position="204"/>
    </location>
</feature>